<keyword evidence="2" id="KW-0812">Transmembrane</keyword>
<feature type="region of interest" description="Disordered" evidence="1">
    <location>
        <begin position="321"/>
        <end position="376"/>
    </location>
</feature>
<feature type="transmembrane region" description="Helical" evidence="2">
    <location>
        <begin position="177"/>
        <end position="198"/>
    </location>
</feature>
<keyword evidence="2" id="KW-0472">Membrane</keyword>
<evidence type="ECO:0000256" key="2">
    <source>
        <dbReference type="SAM" id="Phobius"/>
    </source>
</evidence>
<reference evidence="4" key="1">
    <citation type="journal article" date="2022" name="ISME J.">
        <title>Identification of active gaseous-alkane degraders at natural gas seeps.</title>
        <authorList>
            <person name="Farhan Ul Haque M."/>
            <person name="Hernandez M."/>
            <person name="Crombie A.T."/>
            <person name="Murrell J.C."/>
        </authorList>
    </citation>
    <scope>NUCLEOTIDE SEQUENCE</scope>
    <source>
        <strain evidence="4">PC2</strain>
    </source>
</reference>
<feature type="region of interest" description="Disordered" evidence="1">
    <location>
        <begin position="266"/>
        <end position="291"/>
    </location>
</feature>
<dbReference type="Proteomes" id="UP001139104">
    <property type="component" value="Unassembled WGS sequence"/>
</dbReference>
<organism evidence="4 5">
    <name type="scientific">Candidatus Rhodoblastus alkanivorans</name>
    <dbReference type="NCBI Taxonomy" id="2954117"/>
    <lineage>
        <taxon>Bacteria</taxon>
        <taxon>Pseudomonadati</taxon>
        <taxon>Pseudomonadota</taxon>
        <taxon>Alphaproteobacteria</taxon>
        <taxon>Hyphomicrobiales</taxon>
        <taxon>Rhodoblastaceae</taxon>
        <taxon>Rhodoblastus</taxon>
    </lineage>
</organism>
<dbReference type="Gene3D" id="3.30.70.1070">
    <property type="entry name" value="Sporulation related repeat"/>
    <property type="match status" value="1"/>
</dbReference>
<protein>
    <submittedName>
        <fullName evidence="4">SPOR domain-containing protein</fullName>
    </submittedName>
</protein>
<feature type="domain" description="SPOR" evidence="3">
    <location>
        <begin position="379"/>
        <end position="457"/>
    </location>
</feature>
<keyword evidence="2" id="KW-1133">Transmembrane helix</keyword>
<dbReference type="InterPro" id="IPR036680">
    <property type="entry name" value="SPOR-like_sf"/>
</dbReference>
<feature type="region of interest" description="Disordered" evidence="1">
    <location>
        <begin position="73"/>
        <end position="154"/>
    </location>
</feature>
<evidence type="ECO:0000259" key="3">
    <source>
        <dbReference type="Pfam" id="PF05036"/>
    </source>
</evidence>
<evidence type="ECO:0000256" key="1">
    <source>
        <dbReference type="SAM" id="MobiDB-lite"/>
    </source>
</evidence>
<comment type="caution">
    <text evidence="4">The sequence shown here is derived from an EMBL/GenBank/DDBJ whole genome shotgun (WGS) entry which is preliminary data.</text>
</comment>
<dbReference type="RefSeq" id="WP_243068166.1">
    <property type="nucleotide sequence ID" value="NZ_JAIVFK010000035.1"/>
</dbReference>
<name>A0ABS9Z9D4_9HYPH</name>
<dbReference type="EMBL" id="JAIVFP010000001">
    <property type="protein sequence ID" value="MCI4684263.1"/>
    <property type="molecule type" value="Genomic_DNA"/>
</dbReference>
<gene>
    <name evidence="4" type="ORF">K2U94_16085</name>
</gene>
<sequence length="459" mass="47709">MGEYAAKFRPEVDLDEFERRLRAAAPAPQPRPEEAADPLAELARLVNGEGMAGRSDPFESLFRAQTAVAEGRRAAQSRSAAAQPQIAPYGLREPYFEQPPHGEDYAGAEAPAAQGGHAHPDEAYAYPDERYAADPLPYQESEPAWAETSGAAEQPAWPAAFSEAAPPEPAPRIRRKVMYGMAAVLALGVAGIAGVLALRGHSGSREVVTIEPDRDPARVKPAQVENATPEGQALFDRKGGNNVSKVVANAEQPADLKTAVKNAPAGAAGVATPTPPAPSAGGAQTDSLFPPPKKVKTIAVRADGSVIGGPEAPVPVPMTRTLPTMAAGAPEPDVAPAPPRRSAEKSTQRAAALTESASKPSAHSRPAKVEAARETAGQGGGYAVQLAGTPSESAARAAAKRLSAKYSSALAGHQASYVQAKIGAKTIWRVRVNHLAEDKAKSICEAVKAQGGRCFVARD</sequence>
<evidence type="ECO:0000313" key="5">
    <source>
        <dbReference type="Proteomes" id="UP001139104"/>
    </source>
</evidence>
<keyword evidence="5" id="KW-1185">Reference proteome</keyword>
<feature type="compositionally biased region" description="Basic and acidic residues" evidence="1">
    <location>
        <begin position="118"/>
        <end position="132"/>
    </location>
</feature>
<evidence type="ECO:0000313" key="4">
    <source>
        <dbReference type="EMBL" id="MCI4684263.1"/>
    </source>
</evidence>
<dbReference type="InterPro" id="IPR007730">
    <property type="entry name" value="SPOR-like_dom"/>
</dbReference>
<proteinExistence type="predicted"/>
<dbReference type="Pfam" id="PF05036">
    <property type="entry name" value="SPOR"/>
    <property type="match status" value="1"/>
</dbReference>
<feature type="compositionally biased region" description="Low complexity" evidence="1">
    <location>
        <begin position="74"/>
        <end position="88"/>
    </location>
</feature>
<accession>A0ABS9Z9D4</accession>